<accession>K0RVR5</accession>
<protein>
    <submittedName>
        <fullName evidence="1">Uncharacterized protein</fullName>
    </submittedName>
</protein>
<gene>
    <name evidence="1" type="ORF">THAOC_22926</name>
</gene>
<evidence type="ECO:0000313" key="2">
    <source>
        <dbReference type="Proteomes" id="UP000266841"/>
    </source>
</evidence>
<comment type="caution">
    <text evidence="1">The sequence shown here is derived from an EMBL/GenBank/DDBJ whole genome shotgun (WGS) entry which is preliminary data.</text>
</comment>
<name>K0RVR5_THAOC</name>
<dbReference type="Proteomes" id="UP000266841">
    <property type="component" value="Unassembled WGS sequence"/>
</dbReference>
<keyword evidence="2" id="KW-1185">Reference proteome</keyword>
<reference evidence="1 2" key="1">
    <citation type="journal article" date="2012" name="Genome Biol.">
        <title>Genome and low-iron response of an oceanic diatom adapted to chronic iron limitation.</title>
        <authorList>
            <person name="Lommer M."/>
            <person name="Specht M."/>
            <person name="Roy A.S."/>
            <person name="Kraemer L."/>
            <person name="Andreson R."/>
            <person name="Gutowska M.A."/>
            <person name="Wolf J."/>
            <person name="Bergner S.V."/>
            <person name="Schilhabel M.B."/>
            <person name="Klostermeier U.C."/>
            <person name="Beiko R.G."/>
            <person name="Rosenstiel P."/>
            <person name="Hippler M."/>
            <person name="Laroche J."/>
        </authorList>
    </citation>
    <scope>NUCLEOTIDE SEQUENCE [LARGE SCALE GENOMIC DNA]</scope>
    <source>
        <strain evidence="1 2">CCMP1005</strain>
    </source>
</reference>
<dbReference type="AlphaFoldDB" id="K0RVR5"/>
<organism evidence="1 2">
    <name type="scientific">Thalassiosira oceanica</name>
    <name type="common">Marine diatom</name>
    <dbReference type="NCBI Taxonomy" id="159749"/>
    <lineage>
        <taxon>Eukaryota</taxon>
        <taxon>Sar</taxon>
        <taxon>Stramenopiles</taxon>
        <taxon>Ochrophyta</taxon>
        <taxon>Bacillariophyta</taxon>
        <taxon>Coscinodiscophyceae</taxon>
        <taxon>Thalassiosirophycidae</taxon>
        <taxon>Thalassiosirales</taxon>
        <taxon>Thalassiosiraceae</taxon>
        <taxon>Thalassiosira</taxon>
    </lineage>
</organism>
<sequence>MFDFHLRDTSTYERLPRAQANAEEVRIREEIGDWIDTYAGALGKEIVTYLTQRLAKNVDTPFSFVLSSYTRSTKVSLKTRIDCIWQRSASST</sequence>
<dbReference type="eggNOG" id="ENOG502S496">
    <property type="taxonomic scope" value="Eukaryota"/>
</dbReference>
<evidence type="ECO:0000313" key="1">
    <source>
        <dbReference type="EMBL" id="EJK57070.1"/>
    </source>
</evidence>
<dbReference type="EMBL" id="AGNL01029599">
    <property type="protein sequence ID" value="EJK57070.1"/>
    <property type="molecule type" value="Genomic_DNA"/>
</dbReference>
<proteinExistence type="predicted"/>
<feature type="non-terminal residue" evidence="1">
    <location>
        <position position="92"/>
    </location>
</feature>